<dbReference type="PANTHER" id="PTHR46943">
    <property type="entry name" value="PENTRAXIN-RELATED PROTEIN PTX3"/>
    <property type="match status" value="1"/>
</dbReference>
<keyword evidence="1" id="KW-0732">Signal</keyword>
<comment type="caution">
    <text evidence="4">The sequence shown here is derived from an EMBL/GenBank/DDBJ whole genome shotgun (WGS) entry which is preliminary data.</text>
</comment>
<gene>
    <name evidence="4" type="ORF">GCM10010170_104160</name>
</gene>
<accession>A0ABP5V403</accession>
<feature type="domain" description="LamG-like jellyroll fold" evidence="3">
    <location>
        <begin position="803"/>
        <end position="942"/>
    </location>
</feature>
<proteinExistence type="predicted"/>
<evidence type="ECO:0000313" key="5">
    <source>
        <dbReference type="Proteomes" id="UP001501444"/>
    </source>
</evidence>
<dbReference type="SMART" id="SM00560">
    <property type="entry name" value="LamGL"/>
    <property type="match status" value="2"/>
</dbReference>
<dbReference type="Proteomes" id="UP001501444">
    <property type="component" value="Unassembled WGS sequence"/>
</dbReference>
<dbReference type="Gene3D" id="2.60.120.200">
    <property type="match status" value="2"/>
</dbReference>
<dbReference type="Pfam" id="PF13385">
    <property type="entry name" value="Laminin_G_3"/>
    <property type="match status" value="2"/>
</dbReference>
<evidence type="ECO:0000256" key="2">
    <source>
        <dbReference type="ARBA" id="ARBA00023157"/>
    </source>
</evidence>
<dbReference type="EMBL" id="BAAARV010000124">
    <property type="protein sequence ID" value="GAA2391678.1"/>
    <property type="molecule type" value="Genomic_DNA"/>
</dbReference>
<protein>
    <submittedName>
        <fullName evidence="4">LamG domain-containing protein</fullName>
    </submittedName>
</protein>
<name>A0ABP5V403_9ACTN</name>
<sequence>MHHSWHGRSPGRGRAAHIAGALGLLLAGATLPVIAAPGEAAAAPVTCSSAVADQELAQKVAASCKTKVEIMAARTQTGQAFANPDGSTTLETSVSPRWVKRGDGSWADVDTTLVRSADGTLAPSASPSGVRFSAGGVGPVVTMVQGGKRLDLGWPGKLPAPVVDGATATYPEVLPGVDLAMTATVTGFQHVLVVKDAKAAANPALRRIRFTVGGDVTAKATPDGHVRFADRSDRTLALTSAASTWDSSIDFASAGEVLPGVSESQLKAARANPAKGLVSNASRPGVSAVSKPLGVGVAGSDLELVPDPSALSDPKTVYPLFIDPAISPGSTNWAYANSIDSNWDIGGMAWVGRNSFDGSLYRSYFDFPTESGGLTWRGKHILGASVNLWLDHSYSCTDTPTYLYRLNGAITVGMAGRMPWSTRPLGSSANYLTSAGSHANEAGGCGANQPDMFVSFVGGNLPGDVQAVANAGWTVYPVGLCACTNTNAGESTQDRWKKFFTNTTNDGHGAPSLSVTYNTVPGTPANLHPHSGVACGGYVGTTSPSIEAQYVDADGSDTLNATFEWKQLPSGAVTQVAGPAKPANNVGSVQLNLGAAAEGKSYSFRVQTNDGNDASPWSGWCDFTVDATAPTTPVVTSAAYPACNPAGIGTCTAPGGPGVSGQFTFSEPAGDPNGSDVISYNWGWTSPPTNTVTVAAGAASPAMTLTPPRFGLNTLYVSSKDPGGHTSPIKAYTFLVGSPSAAVANYPLDDIRTHGLTDLVSNVALTGTNVTWAANSRIMGATTASFGAGSDAKTAGTLLDTSKSFSVSAWVKIVDVTANNRAIVSQEGTNTSGFVLYNSADTTSFVFTMYDSDSTTAASTSVSAPATVDVWTHLTAVYDAGEKTMKLYKDGVLAQTASRTATPWNATGKFHVGWAKVAGAAMPLGISRAGDVRAWSRAVTTDDLLGTNADATNGVPAMPGVLAATEVGNWDFSGGVDCYCDNVLDGAYFGRPATLDPGWANASPTTQFTAAGHDGNDALQVNGALGQGGYAKVNTPVLVTDESLTVSAWVKLASLPTNEGVVIQQGESIGSIIKLNYTGGTTPRWNFSVNTTNGTGGLAWTTAVSNAAPTAGTWVHLVGVFDRPAGKVTLYVNGVAQTTVGNGAKGLDSTGPLMLGGLMGGTGSTLNGVIDQVKVYQGALSAREVMALYQQG</sequence>
<evidence type="ECO:0000259" key="3">
    <source>
        <dbReference type="SMART" id="SM00560"/>
    </source>
</evidence>
<dbReference type="RefSeq" id="WP_344620201.1">
    <property type="nucleotide sequence ID" value="NZ_BAAARV010000124.1"/>
</dbReference>
<dbReference type="PANTHER" id="PTHR46943:SF1">
    <property type="entry name" value="PENTRAXIN-RELATED PROTEIN PTX3"/>
    <property type="match status" value="1"/>
</dbReference>
<dbReference type="InterPro" id="IPR013320">
    <property type="entry name" value="ConA-like_dom_sf"/>
</dbReference>
<keyword evidence="5" id="KW-1185">Reference proteome</keyword>
<evidence type="ECO:0000256" key="1">
    <source>
        <dbReference type="ARBA" id="ARBA00022729"/>
    </source>
</evidence>
<organism evidence="4 5">
    <name type="scientific">Dactylosporangium salmoneum</name>
    <dbReference type="NCBI Taxonomy" id="53361"/>
    <lineage>
        <taxon>Bacteria</taxon>
        <taxon>Bacillati</taxon>
        <taxon>Actinomycetota</taxon>
        <taxon>Actinomycetes</taxon>
        <taxon>Micromonosporales</taxon>
        <taxon>Micromonosporaceae</taxon>
        <taxon>Dactylosporangium</taxon>
    </lineage>
</organism>
<reference evidence="5" key="1">
    <citation type="journal article" date="2019" name="Int. J. Syst. Evol. Microbiol.">
        <title>The Global Catalogue of Microorganisms (GCM) 10K type strain sequencing project: providing services to taxonomists for standard genome sequencing and annotation.</title>
        <authorList>
            <consortium name="The Broad Institute Genomics Platform"/>
            <consortium name="The Broad Institute Genome Sequencing Center for Infectious Disease"/>
            <person name="Wu L."/>
            <person name="Ma J."/>
        </authorList>
    </citation>
    <scope>NUCLEOTIDE SEQUENCE [LARGE SCALE GENOMIC DNA]</scope>
    <source>
        <strain evidence="5">JCM 3272</strain>
    </source>
</reference>
<dbReference type="InterPro" id="IPR006558">
    <property type="entry name" value="LamG-like"/>
</dbReference>
<evidence type="ECO:0000313" key="4">
    <source>
        <dbReference type="EMBL" id="GAA2391678.1"/>
    </source>
</evidence>
<dbReference type="InterPro" id="IPR042837">
    <property type="entry name" value="PTX3"/>
</dbReference>
<feature type="domain" description="LamG-like jellyroll fold" evidence="3">
    <location>
        <begin position="1042"/>
        <end position="1183"/>
    </location>
</feature>
<keyword evidence="2" id="KW-1015">Disulfide bond</keyword>
<dbReference type="SUPFAM" id="SSF49899">
    <property type="entry name" value="Concanavalin A-like lectins/glucanases"/>
    <property type="match status" value="2"/>
</dbReference>